<dbReference type="GO" id="GO:0009072">
    <property type="term" value="P:aromatic amino acid metabolic process"/>
    <property type="evidence" value="ECO:0007669"/>
    <property type="project" value="InterPro"/>
</dbReference>
<dbReference type="OrthoDB" id="983542at2759"/>
<keyword evidence="15" id="KW-1185">Reference proteome</keyword>
<evidence type="ECO:0000259" key="10">
    <source>
        <dbReference type="PROSITE" id="PS51410"/>
    </source>
</evidence>
<feature type="binding site" evidence="7">
    <location>
        <position position="341"/>
    </location>
    <ligand>
        <name>Fe cation</name>
        <dbReference type="ChEBI" id="CHEBI:24875"/>
    </ligand>
</feature>
<keyword evidence="4" id="KW-0560">Oxidoreductase</keyword>
<dbReference type="InterPro" id="IPR001273">
    <property type="entry name" value="ArAA_hydroxylase"/>
</dbReference>
<keyword evidence="3 7" id="KW-0479">Metal-binding</keyword>
<dbReference type="AlphaFoldDB" id="A0A814GFK7"/>
<dbReference type="Pfam" id="PF00351">
    <property type="entry name" value="Biopterin_H"/>
    <property type="match status" value="1"/>
</dbReference>
<dbReference type="GO" id="GO:0043204">
    <property type="term" value="C:perikaryon"/>
    <property type="evidence" value="ECO:0007669"/>
    <property type="project" value="TreeGrafter"/>
</dbReference>
<dbReference type="FunFam" id="1.10.800.10:FF:000004">
    <property type="entry name" value="Tyrosine 3-monooxygenase"/>
    <property type="match status" value="1"/>
</dbReference>
<dbReference type="EMBL" id="CAJOBA010000815">
    <property type="protein sequence ID" value="CAF3558471.1"/>
    <property type="molecule type" value="Genomic_DNA"/>
</dbReference>
<gene>
    <name evidence="12" type="ORF">GPM918_LOCUS13485</name>
    <name evidence="11" type="ORF">OVA965_LOCUS3405</name>
    <name evidence="14" type="ORF">SRO942_LOCUS13485</name>
    <name evidence="13" type="ORF">TMI583_LOCUS3404</name>
</gene>
<evidence type="ECO:0000256" key="3">
    <source>
        <dbReference type="ARBA" id="ARBA00022723"/>
    </source>
</evidence>
<evidence type="ECO:0000313" key="12">
    <source>
        <dbReference type="EMBL" id="CAF0995665.1"/>
    </source>
</evidence>
<dbReference type="InterPro" id="IPR036329">
    <property type="entry name" value="Aro-AA_hydroxylase_C_sf"/>
</dbReference>
<dbReference type="EMBL" id="CAJNOK010000815">
    <property type="protein sequence ID" value="CAF0777183.1"/>
    <property type="molecule type" value="Genomic_DNA"/>
</dbReference>
<organism evidence="12 15">
    <name type="scientific">Didymodactylos carnosus</name>
    <dbReference type="NCBI Taxonomy" id="1234261"/>
    <lineage>
        <taxon>Eukaryota</taxon>
        <taxon>Metazoa</taxon>
        <taxon>Spiralia</taxon>
        <taxon>Gnathifera</taxon>
        <taxon>Rotifera</taxon>
        <taxon>Eurotatoria</taxon>
        <taxon>Bdelloidea</taxon>
        <taxon>Philodinida</taxon>
        <taxon>Philodinidae</taxon>
        <taxon>Didymodactylos</taxon>
    </lineage>
</organism>
<name>A0A814GFK7_9BILA</name>
<dbReference type="Gene3D" id="1.10.800.10">
    <property type="entry name" value="Aromatic amino acid hydroxylase"/>
    <property type="match status" value="1"/>
</dbReference>
<reference evidence="12" key="1">
    <citation type="submission" date="2021-02" db="EMBL/GenBank/DDBJ databases">
        <authorList>
            <person name="Nowell W R."/>
        </authorList>
    </citation>
    <scope>NUCLEOTIDE SEQUENCE</scope>
</reference>
<evidence type="ECO:0000313" key="15">
    <source>
        <dbReference type="Proteomes" id="UP000663829"/>
    </source>
</evidence>
<dbReference type="GO" id="GO:0030424">
    <property type="term" value="C:axon"/>
    <property type="evidence" value="ECO:0007669"/>
    <property type="project" value="TreeGrafter"/>
</dbReference>
<evidence type="ECO:0000256" key="5">
    <source>
        <dbReference type="ARBA" id="ARBA00023004"/>
    </source>
</evidence>
<comment type="similarity">
    <text evidence="2">Belongs to the biopterin-dependent aromatic amino acid hydroxylase family.</text>
</comment>
<dbReference type="Proteomes" id="UP000681722">
    <property type="component" value="Unassembled WGS sequence"/>
</dbReference>
<feature type="binding site" evidence="7">
    <location>
        <position position="346"/>
    </location>
    <ligand>
        <name>Fe cation</name>
        <dbReference type="ChEBI" id="CHEBI:24875"/>
    </ligand>
</feature>
<dbReference type="EMBL" id="CAJNOQ010003105">
    <property type="protein sequence ID" value="CAF0995665.1"/>
    <property type="molecule type" value="Genomic_DNA"/>
</dbReference>
<comment type="caution">
    <text evidence="12">The sequence shown here is derived from an EMBL/GenBank/DDBJ whole genome shotgun (WGS) entry which is preliminary data.</text>
</comment>
<feature type="compositionally biased region" description="Polar residues" evidence="9">
    <location>
        <begin position="58"/>
        <end position="70"/>
    </location>
</feature>
<evidence type="ECO:0000256" key="8">
    <source>
        <dbReference type="PIRSR" id="PIRSR601273-2"/>
    </source>
</evidence>
<keyword evidence="6" id="KW-0503">Monooxygenase</keyword>
<dbReference type="PIRSF" id="PIRSF000336">
    <property type="entry name" value="TH"/>
    <property type="match status" value="1"/>
</dbReference>
<evidence type="ECO:0000256" key="7">
    <source>
        <dbReference type="PIRSR" id="PIRSR000336-1"/>
    </source>
</evidence>
<dbReference type="PANTHER" id="PTHR11473">
    <property type="entry name" value="AROMATIC AMINO ACID HYDROXYLASE"/>
    <property type="match status" value="1"/>
</dbReference>
<dbReference type="GO" id="GO:0005506">
    <property type="term" value="F:iron ion binding"/>
    <property type="evidence" value="ECO:0007669"/>
    <property type="project" value="InterPro"/>
</dbReference>
<dbReference type="Proteomes" id="UP000663829">
    <property type="component" value="Unassembled WGS sequence"/>
</dbReference>
<evidence type="ECO:0000313" key="14">
    <source>
        <dbReference type="EMBL" id="CAF3767314.1"/>
    </source>
</evidence>
<keyword evidence="5 7" id="KW-0408">Iron</keyword>
<evidence type="ECO:0000256" key="1">
    <source>
        <dbReference type="ARBA" id="ARBA00001954"/>
    </source>
</evidence>
<dbReference type="PROSITE" id="PS00367">
    <property type="entry name" value="BH4_AAA_HYDROXYL_1"/>
    <property type="match status" value="1"/>
</dbReference>
<dbReference type="GO" id="GO:0005737">
    <property type="term" value="C:cytoplasm"/>
    <property type="evidence" value="ECO:0007669"/>
    <property type="project" value="TreeGrafter"/>
</dbReference>
<dbReference type="PRINTS" id="PR00372">
    <property type="entry name" value="FYWHYDRXLASE"/>
</dbReference>
<comment type="cofactor">
    <cofactor evidence="1 8">
        <name>Fe(2+)</name>
        <dbReference type="ChEBI" id="CHEBI:29033"/>
    </cofactor>
</comment>
<dbReference type="PANTHER" id="PTHR11473:SF15">
    <property type="entry name" value="TYROSINE 3-MONOOXYGENASE"/>
    <property type="match status" value="1"/>
</dbReference>
<proteinExistence type="inferred from homology"/>
<evidence type="ECO:0000256" key="6">
    <source>
        <dbReference type="ARBA" id="ARBA00023033"/>
    </source>
</evidence>
<feature type="binding site" evidence="7">
    <location>
        <position position="386"/>
    </location>
    <ligand>
        <name>Fe cation</name>
        <dbReference type="ChEBI" id="CHEBI:24875"/>
    </ligand>
</feature>
<dbReference type="EMBL" id="CAJOBC010003105">
    <property type="protein sequence ID" value="CAF3767314.1"/>
    <property type="molecule type" value="Genomic_DNA"/>
</dbReference>
<accession>A0A814GFK7</accession>
<dbReference type="GO" id="GO:0004511">
    <property type="term" value="F:tyrosine 3-monooxygenase activity"/>
    <property type="evidence" value="ECO:0007669"/>
    <property type="project" value="TreeGrafter"/>
</dbReference>
<feature type="domain" description="Biopterin-dependent aromatic amino acid hydroxylase family profile" evidence="10">
    <location>
        <begin position="162"/>
        <end position="508"/>
    </location>
</feature>
<feature type="region of interest" description="Disordered" evidence="9">
    <location>
        <begin position="49"/>
        <end position="75"/>
    </location>
</feature>
<dbReference type="InterPro" id="IPR019774">
    <property type="entry name" value="Aromatic-AA_hydroxylase_C"/>
</dbReference>
<dbReference type="GO" id="GO:0046189">
    <property type="term" value="P:phenol-containing compound biosynthetic process"/>
    <property type="evidence" value="ECO:0007669"/>
    <property type="project" value="UniProtKB-ARBA"/>
</dbReference>
<dbReference type="Proteomes" id="UP000682733">
    <property type="component" value="Unassembled WGS sequence"/>
</dbReference>
<dbReference type="InterPro" id="IPR036951">
    <property type="entry name" value="ArAA_hydroxylase_sf"/>
</dbReference>
<evidence type="ECO:0000256" key="2">
    <source>
        <dbReference type="ARBA" id="ARBA00009712"/>
    </source>
</evidence>
<dbReference type="InterPro" id="IPR018301">
    <property type="entry name" value="ArAA_hydroxylase_Fe/CU_BS"/>
</dbReference>
<sequence>MSTIVSELRNCTNNNRMTSSNKQFRKSYSIEYGYNSRKRTLIADAQFDRDNEVGGDSGVQQTTISTGDSHQQQQQQQQQECTYTVIVTLKDKKSASVLNLINTFNREGLKVQHIETRKSLPSPNRQQIDGLDVLMEFSCTDKLMDDLKCMLFQNDSKFVVKHVREIKPSITNKKVWFPSSIWELDNCHHLLTNYQPDMDSRHPGFSDKDYRQRRAQIAQIAFDFKHGDLIPKVPYSIDEIKTWGLIYRQLSKLYPTCACKQHRLVLDVLEKECSFNDSSIPQLEDVSRFMKRRSGFQLRPCAGLLSARDFLASLAFRVFQCTQYMRHPSTPLHSPEPDVVHELLGHVPLLSDPNFAQFSQDIGLASLGVSDDDIVKLSTLYWFTVEFGLCRENGQIRAYGAGLLSSFGELQHALSSTPEIKAFEPEITSVQTYQDEDYQPIYFVADSFENAKEKLRQYAKSMNRPYELVYDPYTQSLRILNDVKIVHDLSSVLKLEMDVLENALNRLQTNGQHFRIDR</sequence>
<evidence type="ECO:0000256" key="4">
    <source>
        <dbReference type="ARBA" id="ARBA00023002"/>
    </source>
</evidence>
<evidence type="ECO:0000313" key="11">
    <source>
        <dbReference type="EMBL" id="CAF0777183.1"/>
    </source>
</evidence>
<evidence type="ECO:0000256" key="9">
    <source>
        <dbReference type="SAM" id="MobiDB-lite"/>
    </source>
</evidence>
<dbReference type="Proteomes" id="UP000677228">
    <property type="component" value="Unassembled WGS sequence"/>
</dbReference>
<evidence type="ECO:0000313" key="13">
    <source>
        <dbReference type="EMBL" id="CAF3558471.1"/>
    </source>
</evidence>
<dbReference type="SUPFAM" id="SSF56534">
    <property type="entry name" value="Aromatic aminoacid monoxygenases, catalytic and oligomerization domains"/>
    <property type="match status" value="1"/>
</dbReference>
<dbReference type="InterPro" id="IPR019773">
    <property type="entry name" value="Tyrosine_3-monooxygenase-like"/>
</dbReference>
<dbReference type="PROSITE" id="PS51410">
    <property type="entry name" value="BH4_AAA_HYDROXYL_2"/>
    <property type="match status" value="1"/>
</dbReference>
<protein>
    <recommendedName>
        <fullName evidence="10">Biopterin-dependent aromatic amino acid hydroxylase family profile domain-containing protein</fullName>
    </recommendedName>
</protein>